<dbReference type="GO" id="GO:0016020">
    <property type="term" value="C:membrane"/>
    <property type="evidence" value="ECO:0007669"/>
    <property type="project" value="InterPro"/>
</dbReference>
<proteinExistence type="predicted"/>
<feature type="transmembrane region" description="Helical" evidence="9">
    <location>
        <begin position="46"/>
        <end position="68"/>
    </location>
</feature>
<dbReference type="EMBL" id="JAJFZP010000004">
    <property type="protein sequence ID" value="MCC3268419.1"/>
    <property type="molecule type" value="Genomic_DNA"/>
</dbReference>
<dbReference type="CDD" id="cd16917">
    <property type="entry name" value="HATPase_UhpB-NarQ-NarX-like"/>
    <property type="match status" value="1"/>
</dbReference>
<evidence type="ECO:0000256" key="5">
    <source>
        <dbReference type="ARBA" id="ARBA00022741"/>
    </source>
</evidence>
<dbReference type="InterPro" id="IPR050482">
    <property type="entry name" value="Sensor_HK_TwoCompSys"/>
</dbReference>
<dbReference type="Proteomes" id="UP001139264">
    <property type="component" value="Unassembled WGS sequence"/>
</dbReference>
<dbReference type="GO" id="GO:0000155">
    <property type="term" value="F:phosphorelay sensor kinase activity"/>
    <property type="evidence" value="ECO:0007669"/>
    <property type="project" value="InterPro"/>
</dbReference>
<evidence type="ECO:0000256" key="8">
    <source>
        <dbReference type="ARBA" id="ARBA00023012"/>
    </source>
</evidence>
<evidence type="ECO:0000313" key="11">
    <source>
        <dbReference type="EMBL" id="MCC3268419.1"/>
    </source>
</evidence>
<dbReference type="SUPFAM" id="SSF55874">
    <property type="entry name" value="ATPase domain of HSP90 chaperone/DNA topoisomerase II/histidine kinase"/>
    <property type="match status" value="1"/>
</dbReference>
<keyword evidence="5" id="KW-0547">Nucleotide-binding</keyword>
<dbReference type="AlphaFoldDB" id="A0A9X1LZE0"/>
<evidence type="ECO:0000259" key="10">
    <source>
        <dbReference type="Pfam" id="PF07730"/>
    </source>
</evidence>
<dbReference type="PANTHER" id="PTHR24421">
    <property type="entry name" value="NITRATE/NITRITE SENSOR PROTEIN NARX-RELATED"/>
    <property type="match status" value="1"/>
</dbReference>
<feature type="transmembrane region" description="Helical" evidence="9">
    <location>
        <begin position="74"/>
        <end position="101"/>
    </location>
</feature>
<keyword evidence="9" id="KW-1133">Transmembrane helix</keyword>
<evidence type="ECO:0000256" key="9">
    <source>
        <dbReference type="SAM" id="Phobius"/>
    </source>
</evidence>
<dbReference type="RefSeq" id="WP_227906952.1">
    <property type="nucleotide sequence ID" value="NZ_CP095461.1"/>
</dbReference>
<dbReference type="Pfam" id="PF07730">
    <property type="entry name" value="HisKA_3"/>
    <property type="match status" value="1"/>
</dbReference>
<keyword evidence="4" id="KW-0808">Transferase</keyword>
<dbReference type="GO" id="GO:0005524">
    <property type="term" value="F:ATP binding"/>
    <property type="evidence" value="ECO:0007669"/>
    <property type="project" value="UniProtKB-KW"/>
</dbReference>
<keyword evidence="6 11" id="KW-0418">Kinase</keyword>
<name>A0A9X1LZE0_9MICC</name>
<evidence type="ECO:0000313" key="12">
    <source>
        <dbReference type="Proteomes" id="UP001139264"/>
    </source>
</evidence>
<keyword evidence="8" id="KW-0902">Two-component regulatory system</keyword>
<evidence type="ECO:0000256" key="2">
    <source>
        <dbReference type="ARBA" id="ARBA00012438"/>
    </source>
</evidence>
<dbReference type="InterPro" id="IPR036890">
    <property type="entry name" value="HATPase_C_sf"/>
</dbReference>
<comment type="catalytic activity">
    <reaction evidence="1">
        <text>ATP + protein L-histidine = ADP + protein N-phospho-L-histidine.</text>
        <dbReference type="EC" id="2.7.13.3"/>
    </reaction>
</comment>
<dbReference type="EC" id="2.7.13.3" evidence="2"/>
<evidence type="ECO:0000256" key="7">
    <source>
        <dbReference type="ARBA" id="ARBA00022840"/>
    </source>
</evidence>
<feature type="transmembrane region" description="Helical" evidence="9">
    <location>
        <begin position="12"/>
        <end position="34"/>
    </location>
</feature>
<dbReference type="Gene3D" id="3.30.565.10">
    <property type="entry name" value="Histidine kinase-like ATPase, C-terminal domain"/>
    <property type="match status" value="1"/>
</dbReference>
<reference evidence="11" key="1">
    <citation type="submission" date="2021-10" db="EMBL/GenBank/DDBJ databases">
        <title>Novel species in genus Arthrobacter.</title>
        <authorList>
            <person name="Liu Y."/>
        </authorList>
    </citation>
    <scope>NUCLEOTIDE SEQUENCE</scope>
    <source>
        <strain evidence="11">Zg-Y809</strain>
    </source>
</reference>
<dbReference type="Gene3D" id="1.20.5.1930">
    <property type="match status" value="1"/>
</dbReference>
<keyword evidence="9" id="KW-0812">Transmembrane</keyword>
<comment type="caution">
    <text evidence="11">The sequence shown here is derived from an EMBL/GenBank/DDBJ whole genome shotgun (WGS) entry which is preliminary data.</text>
</comment>
<dbReference type="InterPro" id="IPR011712">
    <property type="entry name" value="Sig_transdc_His_kin_sub3_dim/P"/>
</dbReference>
<gene>
    <name evidence="11" type="ORF">LJ751_03445</name>
</gene>
<keyword evidence="9" id="KW-0472">Membrane</keyword>
<keyword evidence="3" id="KW-0597">Phosphoprotein</keyword>
<evidence type="ECO:0000256" key="1">
    <source>
        <dbReference type="ARBA" id="ARBA00000085"/>
    </source>
</evidence>
<organism evidence="11 12">
    <name type="scientific">Arthrobacter gengyunqii</name>
    <dbReference type="NCBI Taxonomy" id="2886940"/>
    <lineage>
        <taxon>Bacteria</taxon>
        <taxon>Bacillati</taxon>
        <taxon>Actinomycetota</taxon>
        <taxon>Actinomycetes</taxon>
        <taxon>Micrococcales</taxon>
        <taxon>Micrococcaceae</taxon>
        <taxon>Arthrobacter</taxon>
    </lineage>
</organism>
<protein>
    <recommendedName>
        <fullName evidence="2">histidine kinase</fullName>
        <ecNumber evidence="2">2.7.13.3</ecNumber>
    </recommendedName>
</protein>
<feature type="transmembrane region" description="Helical" evidence="9">
    <location>
        <begin position="108"/>
        <end position="130"/>
    </location>
</feature>
<evidence type="ECO:0000256" key="4">
    <source>
        <dbReference type="ARBA" id="ARBA00022679"/>
    </source>
</evidence>
<evidence type="ECO:0000256" key="6">
    <source>
        <dbReference type="ARBA" id="ARBA00022777"/>
    </source>
</evidence>
<dbReference type="PANTHER" id="PTHR24421:SF10">
    <property type="entry name" value="NITRATE_NITRITE SENSOR PROTEIN NARQ"/>
    <property type="match status" value="1"/>
</dbReference>
<dbReference type="GO" id="GO:0046983">
    <property type="term" value="F:protein dimerization activity"/>
    <property type="evidence" value="ECO:0007669"/>
    <property type="project" value="InterPro"/>
</dbReference>
<feature type="transmembrane region" description="Helical" evidence="9">
    <location>
        <begin position="136"/>
        <end position="155"/>
    </location>
</feature>
<keyword evidence="7" id="KW-0067">ATP-binding</keyword>
<evidence type="ECO:0000256" key="3">
    <source>
        <dbReference type="ARBA" id="ARBA00022553"/>
    </source>
</evidence>
<accession>A0A9X1LZE0</accession>
<feature type="domain" description="Signal transduction histidine kinase subgroup 3 dimerisation and phosphoacceptor" evidence="10">
    <location>
        <begin position="189"/>
        <end position="254"/>
    </location>
</feature>
<sequence length="389" mass="40639">MPLPTQHLSVWQTAGITAAAAVVGFLVFLVVRGSMLPPDDADPTPFMGLMFLDFILGLTAVGLLPLALRRAPVAAGLAIIALSGLSTLAFPAACLCIVRIAALRRPRLLAATALVFLAAVLVDFAVNPVAGGAEDYGWVLLIALGMLGVLVLIGMNRGAKKALIVSLRQEADSARREQDARADQARLAERTRIAREMHDTLAHRLSLISMHAGALEYRTDLDPETIRSTAGILRETASKATSELRTVLTVLREDAVDTAPQPNISSIPALVETARAAGTDITLSIEPALLGTALDAPADATSRHLYRVAQEGITNAQKHAPGHPVAVSLTGAPGQCITVTVSNPVSGSKPPAPDGLGLIGLAERARLSGGSFESGARHGVYTTAVQVPW</sequence>